<organism evidence="4 5">
    <name type="scientific">Arthrobacter echini</name>
    <dbReference type="NCBI Taxonomy" id="1529066"/>
    <lineage>
        <taxon>Bacteria</taxon>
        <taxon>Bacillati</taxon>
        <taxon>Actinomycetota</taxon>
        <taxon>Actinomycetes</taxon>
        <taxon>Micrococcales</taxon>
        <taxon>Micrococcaceae</taxon>
        <taxon>Arthrobacter</taxon>
    </lineage>
</organism>
<dbReference type="EMBL" id="SSWH01000016">
    <property type="protein sequence ID" value="THJ64864.1"/>
    <property type="molecule type" value="Genomic_DNA"/>
</dbReference>
<dbReference type="InterPro" id="IPR015797">
    <property type="entry name" value="NUDIX_hydrolase-like_dom_sf"/>
</dbReference>
<gene>
    <name evidence="4" type="ORF">E8P82_13900</name>
</gene>
<dbReference type="PROSITE" id="PS51462">
    <property type="entry name" value="NUDIX"/>
    <property type="match status" value="1"/>
</dbReference>
<keyword evidence="1 4" id="KW-0378">Hydrolase</keyword>
<dbReference type="GO" id="GO:0019693">
    <property type="term" value="P:ribose phosphate metabolic process"/>
    <property type="evidence" value="ECO:0007669"/>
    <property type="project" value="TreeGrafter"/>
</dbReference>
<dbReference type="GO" id="GO:0016787">
    <property type="term" value="F:hydrolase activity"/>
    <property type="evidence" value="ECO:0007669"/>
    <property type="project" value="UniProtKB-KW"/>
</dbReference>
<evidence type="ECO:0000313" key="4">
    <source>
        <dbReference type="EMBL" id="THJ64864.1"/>
    </source>
</evidence>
<reference evidence="4 5" key="1">
    <citation type="submission" date="2019-04" db="EMBL/GenBank/DDBJ databases">
        <authorList>
            <person name="Liu Q."/>
            <person name="Xin Y.-H."/>
        </authorList>
    </citation>
    <scope>NUCLEOTIDE SEQUENCE [LARGE SCALE GENOMIC DNA]</scope>
    <source>
        <strain evidence="4 5">AM23</strain>
    </source>
</reference>
<dbReference type="RefSeq" id="WP_136455650.1">
    <property type="nucleotide sequence ID" value="NZ_SSWH01000016.1"/>
</dbReference>
<proteinExistence type="predicted"/>
<dbReference type="GO" id="GO:0005829">
    <property type="term" value="C:cytosol"/>
    <property type="evidence" value="ECO:0007669"/>
    <property type="project" value="TreeGrafter"/>
</dbReference>
<evidence type="ECO:0000256" key="2">
    <source>
        <dbReference type="SAM" id="MobiDB-lite"/>
    </source>
</evidence>
<accession>A0A4S5E0L1</accession>
<sequence>MSEQSRNISDEQSPRRLVSSTTDYEGRIWDVVSETFRLDDDGDPITRDFIRHPGAVAILVLDDQDRVLLLRQYRHPVRMDLWEIPAGLLDQEGEEFVDAAARELAEEADITASQWHVLIDLFLSPGSSSEALRVYLARGIGEVPAADRHERTHEEAEITLAWVELDAAVSAVLEGRIHSPSAAAAILAARVARDNDFIDLRPAMSPWPEHPSQHGSWPRGAVIED</sequence>
<evidence type="ECO:0000259" key="3">
    <source>
        <dbReference type="PROSITE" id="PS51462"/>
    </source>
</evidence>
<feature type="domain" description="Nudix hydrolase" evidence="3">
    <location>
        <begin position="50"/>
        <end position="190"/>
    </location>
</feature>
<evidence type="ECO:0000313" key="5">
    <source>
        <dbReference type="Proteomes" id="UP000305233"/>
    </source>
</evidence>
<dbReference type="PANTHER" id="PTHR11839:SF31">
    <property type="entry name" value="ADP-RIBOSE PYROPHOSPHATASE"/>
    <property type="match status" value="1"/>
</dbReference>
<dbReference type="PANTHER" id="PTHR11839">
    <property type="entry name" value="UDP/ADP-SUGAR PYROPHOSPHATASE"/>
    <property type="match status" value="1"/>
</dbReference>
<dbReference type="InterPro" id="IPR000086">
    <property type="entry name" value="NUDIX_hydrolase_dom"/>
</dbReference>
<dbReference type="Proteomes" id="UP000305233">
    <property type="component" value="Unassembled WGS sequence"/>
</dbReference>
<dbReference type="AlphaFoldDB" id="A0A4S5E0L1"/>
<dbReference type="Pfam" id="PF00293">
    <property type="entry name" value="NUDIX"/>
    <property type="match status" value="1"/>
</dbReference>
<keyword evidence="5" id="KW-1185">Reference proteome</keyword>
<dbReference type="Gene3D" id="3.90.79.10">
    <property type="entry name" value="Nucleoside Triphosphate Pyrophosphohydrolase"/>
    <property type="match status" value="1"/>
</dbReference>
<dbReference type="GO" id="GO:0006753">
    <property type="term" value="P:nucleoside phosphate metabolic process"/>
    <property type="evidence" value="ECO:0007669"/>
    <property type="project" value="TreeGrafter"/>
</dbReference>
<comment type="caution">
    <text evidence="4">The sequence shown here is derived from an EMBL/GenBank/DDBJ whole genome shotgun (WGS) entry which is preliminary data.</text>
</comment>
<dbReference type="SUPFAM" id="SSF55811">
    <property type="entry name" value="Nudix"/>
    <property type="match status" value="1"/>
</dbReference>
<protein>
    <submittedName>
        <fullName evidence="4">NUDIX hydrolase</fullName>
    </submittedName>
</protein>
<dbReference type="OrthoDB" id="9806150at2"/>
<dbReference type="CDD" id="cd24158">
    <property type="entry name" value="NUDIX_ADPRase_Rv1700"/>
    <property type="match status" value="1"/>
</dbReference>
<name>A0A4S5E0L1_9MICC</name>
<feature type="region of interest" description="Disordered" evidence="2">
    <location>
        <begin position="205"/>
        <end position="225"/>
    </location>
</feature>
<evidence type="ECO:0000256" key="1">
    <source>
        <dbReference type="ARBA" id="ARBA00022801"/>
    </source>
</evidence>